<dbReference type="InParanoid" id="A0A6I8N4T1"/>
<dbReference type="PROSITE" id="PS50096">
    <property type="entry name" value="IQ"/>
    <property type="match status" value="1"/>
</dbReference>
<dbReference type="AlphaFoldDB" id="A0A6I8N4T1"/>
<dbReference type="RefSeq" id="XP_028932725.1">
    <property type="nucleotide sequence ID" value="XM_029076892.2"/>
</dbReference>
<dbReference type="RefSeq" id="XP_028932711.1">
    <property type="nucleotide sequence ID" value="XM_029076878.2"/>
</dbReference>
<dbReference type="Proteomes" id="UP000002279">
    <property type="component" value="Chromosome 12"/>
</dbReference>
<dbReference type="GeneTree" id="ENSGT00390000010038"/>
<organism evidence="2 3">
    <name type="scientific">Ornithorhynchus anatinus</name>
    <name type="common">Duckbill platypus</name>
    <dbReference type="NCBI Taxonomy" id="9258"/>
    <lineage>
        <taxon>Eukaryota</taxon>
        <taxon>Metazoa</taxon>
        <taxon>Chordata</taxon>
        <taxon>Craniata</taxon>
        <taxon>Vertebrata</taxon>
        <taxon>Euteleostomi</taxon>
        <taxon>Mammalia</taxon>
        <taxon>Monotremata</taxon>
        <taxon>Ornithorhynchidae</taxon>
        <taxon>Ornithorhynchus</taxon>
    </lineage>
</organism>
<evidence type="ECO:0000313" key="2">
    <source>
        <dbReference type="Ensembl" id="ENSOANP00000035971.1"/>
    </source>
</evidence>
<gene>
    <name evidence="2" type="primary">IQCM</name>
</gene>
<dbReference type="RefSeq" id="XP_028932717.1">
    <property type="nucleotide sequence ID" value="XM_029076884.2"/>
</dbReference>
<reference evidence="2 3" key="1">
    <citation type="journal article" date="2008" name="Nature">
        <title>Genome analysis of the platypus reveals unique signatures of evolution.</title>
        <authorList>
            <person name="Warren W.C."/>
            <person name="Hillier L.W."/>
            <person name="Marshall Graves J.A."/>
            <person name="Birney E."/>
            <person name="Ponting C.P."/>
            <person name="Grutzner F."/>
            <person name="Belov K."/>
            <person name="Miller W."/>
            <person name="Clarke L."/>
            <person name="Chinwalla A.T."/>
            <person name="Yang S.P."/>
            <person name="Heger A."/>
            <person name="Locke D.P."/>
            <person name="Miethke P."/>
            <person name="Waters P.D."/>
            <person name="Veyrunes F."/>
            <person name="Fulton L."/>
            <person name="Fulton B."/>
            <person name="Graves T."/>
            <person name="Wallis J."/>
            <person name="Puente X.S."/>
            <person name="Lopez-Otin C."/>
            <person name="Ordonez G.R."/>
            <person name="Eichler E.E."/>
            <person name="Chen L."/>
            <person name="Cheng Z."/>
            <person name="Deakin J.E."/>
            <person name="Alsop A."/>
            <person name="Thompson K."/>
            <person name="Kirby P."/>
            <person name="Papenfuss A.T."/>
            <person name="Wakefield M.J."/>
            <person name="Olender T."/>
            <person name="Lancet D."/>
            <person name="Huttley G.A."/>
            <person name="Smit A.F."/>
            <person name="Pask A."/>
            <person name="Temple-Smith P."/>
            <person name="Batzer M.A."/>
            <person name="Walker J.A."/>
            <person name="Konkel M.K."/>
            <person name="Harris R.S."/>
            <person name="Whittington C.M."/>
            <person name="Wong E.S."/>
            <person name="Gemmell N.J."/>
            <person name="Buschiazzo E."/>
            <person name="Vargas Jentzsch I.M."/>
            <person name="Merkel A."/>
            <person name="Schmitz J."/>
            <person name="Zemann A."/>
            <person name="Churakov G."/>
            <person name="Kriegs J.O."/>
            <person name="Brosius J."/>
            <person name="Murchison E.P."/>
            <person name="Sachidanandam R."/>
            <person name="Smith C."/>
            <person name="Hannon G.J."/>
            <person name="Tsend-Ayush E."/>
            <person name="McMillan D."/>
            <person name="Attenborough R."/>
            <person name="Rens W."/>
            <person name="Ferguson-Smith M."/>
            <person name="Lefevre C.M."/>
            <person name="Sharp J.A."/>
            <person name="Nicholas K.R."/>
            <person name="Ray D.A."/>
            <person name="Kube M."/>
            <person name="Reinhardt R."/>
            <person name="Pringle T.H."/>
            <person name="Taylor J."/>
            <person name="Jones R.C."/>
            <person name="Nixon B."/>
            <person name="Dacheux J.L."/>
            <person name="Niwa H."/>
            <person name="Sekita Y."/>
            <person name="Huang X."/>
            <person name="Stark A."/>
            <person name="Kheradpour P."/>
            <person name="Kellis M."/>
            <person name="Flicek P."/>
            <person name="Chen Y."/>
            <person name="Webber C."/>
            <person name="Hardison R."/>
            <person name="Nelson J."/>
            <person name="Hallsworth-Pepin K."/>
            <person name="Delehaunty K."/>
            <person name="Markovic C."/>
            <person name="Minx P."/>
            <person name="Feng Y."/>
            <person name="Kremitzki C."/>
            <person name="Mitreva M."/>
            <person name="Glasscock J."/>
            <person name="Wylie T."/>
            <person name="Wohldmann P."/>
            <person name="Thiru P."/>
            <person name="Nhan M.N."/>
            <person name="Pohl C.S."/>
            <person name="Smith S.M."/>
            <person name="Hou S."/>
            <person name="Nefedov M."/>
            <person name="de Jong P.J."/>
            <person name="Renfree M.B."/>
            <person name="Mardis E.R."/>
            <person name="Wilson R.K."/>
        </authorList>
    </citation>
    <scope>NUCLEOTIDE SEQUENCE [LARGE SCALE GENOMIC DNA]</scope>
    <source>
        <strain evidence="2 3">Glennie</strain>
    </source>
</reference>
<dbReference type="SMART" id="SM00015">
    <property type="entry name" value="IQ"/>
    <property type="match status" value="1"/>
</dbReference>
<dbReference type="OMA" id="KMRQHYK"/>
<feature type="region of interest" description="Disordered" evidence="1">
    <location>
        <begin position="150"/>
        <end position="171"/>
    </location>
</feature>
<dbReference type="RefSeq" id="XP_028932714.1">
    <property type="nucleotide sequence ID" value="XM_029076881.2"/>
</dbReference>
<dbReference type="RefSeq" id="XP_028932721.1">
    <property type="nucleotide sequence ID" value="XM_029076888.2"/>
</dbReference>
<dbReference type="KEGG" id="oaa:100680727"/>
<dbReference type="PANTHER" id="PTHR35978:SF1">
    <property type="entry name" value="IQ DOMAIN-CONTAINING PROTEIN M"/>
    <property type="match status" value="1"/>
</dbReference>
<dbReference type="RefSeq" id="XP_028932726.1">
    <property type="nucleotide sequence ID" value="XM_029076893.2"/>
</dbReference>
<feature type="compositionally biased region" description="Basic and acidic residues" evidence="1">
    <location>
        <begin position="11"/>
        <end position="24"/>
    </location>
</feature>
<dbReference type="RefSeq" id="XP_028932703.1">
    <property type="nucleotide sequence ID" value="XM_029076870.2"/>
</dbReference>
<name>A0A6I8N4T1_ORNAN</name>
<sequence length="446" mass="52501">MSFPRIYFSKESHVDSPQQHHVDIPKYPPSHHSSKTSKLGKPPLDYSLEENPVYLGEVLAIIESVSKEMEQEKRQQCGSNRISELISFSSTSPGLFPWPTTADVPWLKNRGLSDQDGKEPISWKSFRSAYRGKYSSMSQQSSVLMQLYNEIPKPKRENKPDSKKKEKKPRHKSVFLKIDSKVKRIGPHLDIYEAFQSHKKKLSNKSATKAATCIQRYVRGWLERRRLKRLMIKATDHGPSLRALIKSYRKMMHRIQRRSGIRRPRTYLSFLELEEWMDKKKYYETMFFKREFWQAMDRSELPTYFRDCGHFPTQQQIDDTWFLVHTNLSEATSDQIRKAKAVEMVFTLYPPTGAHVSCTWAPRSTWMRPIVEGEEGYEYLGITLELKSYVCQNNRKEWLRTKNAIQNPTNIVLQQDARRIILLAILFAGYPFNDYWDRYTSQIFFG</sequence>
<proteinExistence type="predicted"/>
<dbReference type="Gene3D" id="1.20.5.190">
    <property type="match status" value="1"/>
</dbReference>
<reference evidence="2" key="2">
    <citation type="submission" date="2025-08" db="UniProtKB">
        <authorList>
            <consortium name="Ensembl"/>
        </authorList>
    </citation>
    <scope>IDENTIFICATION</scope>
    <source>
        <strain evidence="2">Glennie</strain>
    </source>
</reference>
<accession>A0A6I8N4T1</accession>
<evidence type="ECO:0000313" key="3">
    <source>
        <dbReference type="Proteomes" id="UP000002279"/>
    </source>
</evidence>
<protein>
    <submittedName>
        <fullName evidence="2">IQ motif containing M</fullName>
    </submittedName>
</protein>
<dbReference type="RefSeq" id="XP_028932704.1">
    <property type="nucleotide sequence ID" value="XM_029076871.2"/>
</dbReference>
<feature type="compositionally biased region" description="Basic and acidic residues" evidence="1">
    <location>
        <begin position="152"/>
        <end position="164"/>
    </location>
</feature>
<dbReference type="RefSeq" id="XP_028932724.1">
    <property type="nucleotide sequence ID" value="XM_029076891.2"/>
</dbReference>
<dbReference type="RefSeq" id="XP_028932707.1">
    <property type="nucleotide sequence ID" value="XM_029076874.2"/>
</dbReference>
<dbReference type="RefSeq" id="XP_028932722.1">
    <property type="nucleotide sequence ID" value="XM_029076889.2"/>
</dbReference>
<dbReference type="Ensembl" id="ENSOANT00000072436.1">
    <property type="protein sequence ID" value="ENSOANP00000035971.1"/>
    <property type="gene ID" value="ENSOANG00000028894.2"/>
</dbReference>
<feature type="region of interest" description="Disordered" evidence="1">
    <location>
        <begin position="11"/>
        <end position="42"/>
    </location>
</feature>
<dbReference type="Bgee" id="ENSOANG00000028894">
    <property type="expression patterns" value="Expressed in testis and 2 other cell types or tissues"/>
</dbReference>
<dbReference type="CTD" id="285423"/>
<dbReference type="Pfam" id="PF00612">
    <property type="entry name" value="IQ"/>
    <property type="match status" value="1"/>
</dbReference>
<dbReference type="PANTHER" id="PTHR35978">
    <property type="entry name" value="IQ DOMAIN-CONTAINING PROTEIN M"/>
    <property type="match status" value="1"/>
</dbReference>
<dbReference type="InterPro" id="IPR000048">
    <property type="entry name" value="IQ_motif_EF-hand-BS"/>
</dbReference>
<dbReference type="GeneID" id="100680727"/>
<evidence type="ECO:0000256" key="1">
    <source>
        <dbReference type="SAM" id="MobiDB-lite"/>
    </source>
</evidence>
<dbReference type="RefSeq" id="XP_028932718.1">
    <property type="nucleotide sequence ID" value="XM_029076885.2"/>
</dbReference>
<dbReference type="OrthoDB" id="6288272at2759"/>
<reference evidence="2" key="3">
    <citation type="submission" date="2025-09" db="UniProtKB">
        <authorList>
            <consortium name="Ensembl"/>
        </authorList>
    </citation>
    <scope>IDENTIFICATION</scope>
    <source>
        <strain evidence="2">Glennie</strain>
    </source>
</reference>
<keyword evidence="3" id="KW-1185">Reference proteome</keyword>